<keyword evidence="6" id="KW-0793">Thylakoid</keyword>
<evidence type="ECO:0000313" key="10">
    <source>
        <dbReference type="Proteomes" id="UP000239757"/>
    </source>
</evidence>
<evidence type="ECO:0000256" key="5">
    <source>
        <dbReference type="ARBA" id="ARBA00022989"/>
    </source>
</evidence>
<dbReference type="GO" id="GO:0015979">
    <property type="term" value="P:photosynthesis"/>
    <property type="evidence" value="ECO:0007669"/>
    <property type="project" value="UniProtKB-KW"/>
</dbReference>
<gene>
    <name evidence="9" type="ORF">GOBAR_AA36951</name>
</gene>
<dbReference type="GO" id="GO:0009055">
    <property type="term" value="F:electron transfer activity"/>
    <property type="evidence" value="ECO:0007669"/>
    <property type="project" value="InterPro"/>
</dbReference>
<evidence type="ECO:0000256" key="3">
    <source>
        <dbReference type="ARBA" id="ARBA00022640"/>
    </source>
</evidence>
<keyword evidence="5" id="KW-1133">Transmembrane helix</keyword>
<organism evidence="9 10">
    <name type="scientific">Gossypium barbadense</name>
    <name type="common">Sea Island cotton</name>
    <name type="synonym">Hibiscus barbadensis</name>
    <dbReference type="NCBI Taxonomy" id="3634"/>
    <lineage>
        <taxon>Eukaryota</taxon>
        <taxon>Viridiplantae</taxon>
        <taxon>Streptophyta</taxon>
        <taxon>Embryophyta</taxon>
        <taxon>Tracheophyta</taxon>
        <taxon>Spermatophyta</taxon>
        <taxon>Magnoliopsida</taxon>
        <taxon>eudicotyledons</taxon>
        <taxon>Gunneridae</taxon>
        <taxon>Pentapetalae</taxon>
        <taxon>rosids</taxon>
        <taxon>malvids</taxon>
        <taxon>Malvales</taxon>
        <taxon>Malvaceae</taxon>
        <taxon>Malvoideae</taxon>
        <taxon>Gossypium</taxon>
    </lineage>
</organism>
<evidence type="ECO:0000256" key="4">
    <source>
        <dbReference type="ARBA" id="ARBA00022692"/>
    </source>
</evidence>
<dbReference type="AlphaFoldDB" id="A0A2P5VY28"/>
<dbReference type="InterPro" id="IPR002325">
    <property type="entry name" value="Cyt_f"/>
</dbReference>
<dbReference type="PANTHER" id="PTHR33288">
    <property type="match status" value="1"/>
</dbReference>
<dbReference type="InterPro" id="IPR024094">
    <property type="entry name" value="Cyt_f_lg_dom"/>
</dbReference>
<dbReference type="PRINTS" id="PR00610">
    <property type="entry name" value="CYTOCHROMEF"/>
</dbReference>
<evidence type="ECO:0000256" key="7">
    <source>
        <dbReference type="ARBA" id="ARBA00023136"/>
    </source>
</evidence>
<dbReference type="PROSITE" id="PS50174">
    <property type="entry name" value="G_PATCH"/>
    <property type="match status" value="1"/>
</dbReference>
<dbReference type="PROSITE" id="PS51010">
    <property type="entry name" value="CYTF"/>
    <property type="match status" value="1"/>
</dbReference>
<dbReference type="PANTHER" id="PTHR33288:SF10">
    <property type="entry name" value="CYTOCHROME F"/>
    <property type="match status" value="1"/>
</dbReference>
<evidence type="ECO:0000256" key="6">
    <source>
        <dbReference type="ARBA" id="ARBA00023078"/>
    </source>
</evidence>
<dbReference type="GO" id="GO:0009535">
    <property type="term" value="C:chloroplast thylakoid membrane"/>
    <property type="evidence" value="ECO:0007669"/>
    <property type="project" value="TreeGrafter"/>
</dbReference>
<sequence>MSYMAEGIRTLKSHVSRIVNMLFSQIVEKGWQIHLGLGKYLQGISKPIFVPTQNDTRGLGYKPTREDVKRMCKERRAKRLAHMAGKKDIPHDLINDPNDIFESNSHNYVHYNDHGTKEEEVIPDKILRLVEQEKKLIESHLEETYLINLGDDERIVCANCHLANKPVDIEVPQAVLPDTVFEAVVRIPYDMQLKQVLANGKKGALNVGAILILPEGFELAPPDLVICLHFCTFLATQATNKKGQL</sequence>
<dbReference type="Gene3D" id="2.60.40.830">
    <property type="entry name" value="Cytochrome f large domain"/>
    <property type="match status" value="1"/>
</dbReference>
<protein>
    <recommendedName>
        <fullName evidence="8">G-patch domain-containing protein</fullName>
    </recommendedName>
</protein>
<keyword evidence="2" id="KW-0602">Photosynthesis</keyword>
<dbReference type="GO" id="GO:0020037">
    <property type="term" value="F:heme binding"/>
    <property type="evidence" value="ECO:0007669"/>
    <property type="project" value="InterPro"/>
</dbReference>
<proteinExistence type="predicted"/>
<dbReference type="GO" id="GO:0005506">
    <property type="term" value="F:iron ion binding"/>
    <property type="evidence" value="ECO:0007669"/>
    <property type="project" value="InterPro"/>
</dbReference>
<dbReference type="Pfam" id="PF16639">
    <property type="entry name" value="Apocytochr_F_N"/>
    <property type="match status" value="1"/>
</dbReference>
<feature type="domain" description="G-patch" evidence="8">
    <location>
        <begin position="18"/>
        <end position="64"/>
    </location>
</feature>
<reference evidence="9 10" key="1">
    <citation type="submission" date="2015-01" db="EMBL/GenBank/DDBJ databases">
        <title>Genome of allotetraploid Gossypium barbadense reveals genomic plasticity and fiber elongation in cotton evolution.</title>
        <authorList>
            <person name="Chen X."/>
            <person name="Liu X."/>
            <person name="Zhao B."/>
            <person name="Zheng H."/>
            <person name="Hu Y."/>
            <person name="Lu G."/>
            <person name="Yang C."/>
            <person name="Chen J."/>
            <person name="Shan C."/>
            <person name="Zhang L."/>
            <person name="Zhou Y."/>
            <person name="Wang L."/>
            <person name="Guo W."/>
            <person name="Bai Y."/>
            <person name="Ruan J."/>
            <person name="Shangguan X."/>
            <person name="Mao Y."/>
            <person name="Jiang J."/>
            <person name="Zhu Y."/>
            <person name="Lei J."/>
            <person name="Kang H."/>
            <person name="Chen S."/>
            <person name="He X."/>
            <person name="Wang R."/>
            <person name="Wang Y."/>
            <person name="Chen J."/>
            <person name="Wang L."/>
            <person name="Yu S."/>
            <person name="Wang B."/>
            <person name="Wei J."/>
            <person name="Song S."/>
            <person name="Lu X."/>
            <person name="Gao Z."/>
            <person name="Gu W."/>
            <person name="Deng X."/>
            <person name="Ma D."/>
            <person name="Wang S."/>
            <person name="Liang W."/>
            <person name="Fang L."/>
            <person name="Cai C."/>
            <person name="Zhu X."/>
            <person name="Zhou B."/>
            <person name="Zhang Y."/>
            <person name="Chen Z."/>
            <person name="Xu S."/>
            <person name="Zhu R."/>
            <person name="Wang S."/>
            <person name="Zhang T."/>
            <person name="Zhao G."/>
        </authorList>
    </citation>
    <scope>NUCLEOTIDE SEQUENCE [LARGE SCALE GENOMIC DNA]</scope>
    <source>
        <strain evidence="10">cv. Xinhai21</strain>
        <tissue evidence="9">Leaf</tissue>
    </source>
</reference>
<dbReference type="InterPro" id="IPR000467">
    <property type="entry name" value="G_patch_dom"/>
</dbReference>
<dbReference type="OrthoDB" id="415867at2759"/>
<dbReference type="EMBL" id="KZ670185">
    <property type="protein sequence ID" value="PPR83762.1"/>
    <property type="molecule type" value="Genomic_DNA"/>
</dbReference>
<dbReference type="InterPro" id="IPR036826">
    <property type="entry name" value="Cyt_f_lg_dom_sf"/>
</dbReference>
<evidence type="ECO:0000313" key="9">
    <source>
        <dbReference type="EMBL" id="PPR83762.1"/>
    </source>
</evidence>
<dbReference type="SUPFAM" id="SSF49441">
    <property type="entry name" value="Cytochrome f, large domain"/>
    <property type="match status" value="1"/>
</dbReference>
<keyword evidence="3" id="KW-0934">Plastid</keyword>
<accession>A0A2P5VY28</accession>
<evidence type="ECO:0000256" key="1">
    <source>
        <dbReference type="ARBA" id="ARBA00004370"/>
    </source>
</evidence>
<comment type="subcellular location">
    <subcellularLocation>
        <location evidence="1">Membrane</location>
    </subcellularLocation>
</comment>
<dbReference type="Proteomes" id="UP000239757">
    <property type="component" value="Unassembled WGS sequence"/>
</dbReference>
<evidence type="ECO:0000256" key="2">
    <source>
        <dbReference type="ARBA" id="ARBA00022531"/>
    </source>
</evidence>
<dbReference type="GO" id="GO:0003676">
    <property type="term" value="F:nucleic acid binding"/>
    <property type="evidence" value="ECO:0007669"/>
    <property type="project" value="InterPro"/>
</dbReference>
<keyword evidence="4" id="KW-0812">Transmembrane</keyword>
<evidence type="ECO:0000259" key="8">
    <source>
        <dbReference type="PROSITE" id="PS50174"/>
    </source>
</evidence>
<keyword evidence="7" id="KW-0472">Membrane</keyword>
<name>A0A2P5VY28_GOSBA</name>